<protein>
    <recommendedName>
        <fullName evidence="1">MULE transposase domain-containing protein</fullName>
    </recommendedName>
</protein>
<feature type="non-terminal residue" evidence="2">
    <location>
        <position position="101"/>
    </location>
</feature>
<reference evidence="2 3" key="1">
    <citation type="submission" date="2015-01" db="EMBL/GenBank/DDBJ databases">
        <title>Evolution of Trichinella species and genotypes.</title>
        <authorList>
            <person name="Korhonen P.K."/>
            <person name="Edoardo P."/>
            <person name="Giuseppe L.R."/>
            <person name="Gasser R.B."/>
        </authorList>
    </citation>
    <scope>NUCLEOTIDE SEQUENCE [LARGE SCALE GENOMIC DNA]</scope>
    <source>
        <strain evidence="2">ISS3</strain>
    </source>
</reference>
<proteinExistence type="predicted"/>
<dbReference type="InterPro" id="IPR018289">
    <property type="entry name" value="MULE_transposase_dom"/>
</dbReference>
<dbReference type="Proteomes" id="UP000054776">
    <property type="component" value="Unassembled WGS sequence"/>
</dbReference>
<sequence length="101" mass="11417">MDGTFKIIPQWYQQLFTIHVFVAGKLVPAVYCLCTGKDIGTCGYIFQALIDKAAVLEVDLNPDTIICDFETALIPAIRGYFPNTRVQGCYFYFCQAVHRKV</sequence>
<evidence type="ECO:0000313" key="2">
    <source>
        <dbReference type="EMBL" id="KRY07307.1"/>
    </source>
</evidence>
<organism evidence="2 3">
    <name type="scientific">Trichinella spiralis</name>
    <name type="common">Trichina worm</name>
    <dbReference type="NCBI Taxonomy" id="6334"/>
    <lineage>
        <taxon>Eukaryota</taxon>
        <taxon>Metazoa</taxon>
        <taxon>Ecdysozoa</taxon>
        <taxon>Nematoda</taxon>
        <taxon>Enoplea</taxon>
        <taxon>Dorylaimia</taxon>
        <taxon>Trichinellida</taxon>
        <taxon>Trichinellidae</taxon>
        <taxon>Trichinella</taxon>
    </lineage>
</organism>
<dbReference type="OrthoDB" id="8195004at2759"/>
<comment type="caution">
    <text evidence="2">The sequence shown here is derived from an EMBL/GenBank/DDBJ whole genome shotgun (WGS) entry which is preliminary data.</text>
</comment>
<accession>A0A0V0Z4H7</accession>
<gene>
    <name evidence="2" type="ORF">T01_2612</name>
</gene>
<dbReference type="AlphaFoldDB" id="A0A0V0Z4H7"/>
<evidence type="ECO:0000259" key="1">
    <source>
        <dbReference type="Pfam" id="PF10551"/>
    </source>
</evidence>
<name>A0A0V0Z4H7_TRISP</name>
<dbReference type="EMBL" id="JYDH01002814">
    <property type="protein sequence ID" value="KRY07307.1"/>
    <property type="molecule type" value="Genomic_DNA"/>
</dbReference>
<dbReference type="InParanoid" id="A0A0V0Z4H7"/>
<evidence type="ECO:0000313" key="3">
    <source>
        <dbReference type="Proteomes" id="UP000054776"/>
    </source>
</evidence>
<dbReference type="Pfam" id="PF10551">
    <property type="entry name" value="MULE"/>
    <property type="match status" value="1"/>
</dbReference>
<feature type="domain" description="MULE transposase" evidence="1">
    <location>
        <begin position="1"/>
        <end position="95"/>
    </location>
</feature>
<keyword evidence="3" id="KW-1185">Reference proteome</keyword>